<dbReference type="EMBL" id="BONW01000001">
    <property type="protein sequence ID" value="GIG85077.1"/>
    <property type="molecule type" value="Genomic_DNA"/>
</dbReference>
<dbReference type="CDD" id="cd00093">
    <property type="entry name" value="HTH_XRE"/>
    <property type="match status" value="1"/>
</dbReference>
<organism evidence="2 3">
    <name type="scientific">Plantactinospora endophytica</name>
    <dbReference type="NCBI Taxonomy" id="673535"/>
    <lineage>
        <taxon>Bacteria</taxon>
        <taxon>Bacillati</taxon>
        <taxon>Actinomycetota</taxon>
        <taxon>Actinomycetes</taxon>
        <taxon>Micromonosporales</taxon>
        <taxon>Micromonosporaceae</taxon>
        <taxon>Plantactinospora</taxon>
    </lineage>
</organism>
<dbReference type="PROSITE" id="PS50943">
    <property type="entry name" value="HTH_CROC1"/>
    <property type="match status" value="1"/>
</dbReference>
<feature type="domain" description="HTH cro/C1-type" evidence="1">
    <location>
        <begin position="10"/>
        <end position="63"/>
    </location>
</feature>
<dbReference type="InterPro" id="IPR043917">
    <property type="entry name" value="DUF5753"/>
</dbReference>
<reference evidence="2 3" key="1">
    <citation type="submission" date="2021-01" db="EMBL/GenBank/DDBJ databases">
        <title>Whole genome shotgun sequence of Plantactinospora endophytica NBRC 110450.</title>
        <authorList>
            <person name="Komaki H."/>
            <person name="Tamura T."/>
        </authorList>
    </citation>
    <scope>NUCLEOTIDE SEQUENCE [LARGE SCALE GENOMIC DNA]</scope>
    <source>
        <strain evidence="2 3">NBRC 110450</strain>
    </source>
</reference>
<protein>
    <submittedName>
        <fullName evidence="2">Transcriptional regulator</fullName>
    </submittedName>
</protein>
<dbReference type="Pfam" id="PF19054">
    <property type="entry name" value="DUF5753"/>
    <property type="match status" value="1"/>
</dbReference>
<evidence type="ECO:0000259" key="1">
    <source>
        <dbReference type="PROSITE" id="PS50943"/>
    </source>
</evidence>
<evidence type="ECO:0000313" key="2">
    <source>
        <dbReference type="EMBL" id="GIG85077.1"/>
    </source>
</evidence>
<dbReference type="InterPro" id="IPR010982">
    <property type="entry name" value="Lambda_DNA-bd_dom_sf"/>
</dbReference>
<proteinExistence type="predicted"/>
<dbReference type="Gene3D" id="1.10.260.40">
    <property type="entry name" value="lambda repressor-like DNA-binding domains"/>
    <property type="match status" value="1"/>
</dbReference>
<accession>A0ABQ4DRI7</accession>
<comment type="caution">
    <text evidence="2">The sequence shown here is derived from an EMBL/GenBank/DDBJ whole genome shotgun (WGS) entry which is preliminary data.</text>
</comment>
<dbReference type="SUPFAM" id="SSF47413">
    <property type="entry name" value="lambda repressor-like DNA-binding domains"/>
    <property type="match status" value="1"/>
</dbReference>
<keyword evidence="3" id="KW-1185">Reference proteome</keyword>
<sequence>MNVSNLPVRLRELRAERGVTQDQVADAVQVSKSLIAAFETSRLAPQQDTAAALDAFFGTGDEIQKLSAEARKNRKPGPSWFRPWRDVEETAVILRYFQATLIPGLLQTEAYARAIFASTGMLSDDEVAERVANRLERQAAILDRADRPAFAFIIDAAVLRCGPPEIAKEQLLHLADTGARPNIFVHVLPDSAGLHPGRSGSFALATLEGSGAVGLLEDFYEGRVIAEPTRVTGLERAWQTVSAVAFPRDQSRDLILRLVNDYEDRAADLAQVQP</sequence>
<evidence type="ECO:0000313" key="3">
    <source>
        <dbReference type="Proteomes" id="UP000646749"/>
    </source>
</evidence>
<dbReference type="Pfam" id="PF13560">
    <property type="entry name" value="HTH_31"/>
    <property type="match status" value="1"/>
</dbReference>
<dbReference type="InterPro" id="IPR001387">
    <property type="entry name" value="Cro/C1-type_HTH"/>
</dbReference>
<name>A0ABQ4DRI7_9ACTN</name>
<gene>
    <name evidence="2" type="ORF">Pen02_00130</name>
</gene>
<dbReference type="Proteomes" id="UP000646749">
    <property type="component" value="Unassembled WGS sequence"/>
</dbReference>
<dbReference type="SMART" id="SM00530">
    <property type="entry name" value="HTH_XRE"/>
    <property type="match status" value="1"/>
</dbReference>